<feature type="domain" description="Polymerase nucleotidyl transferase" evidence="2">
    <location>
        <begin position="23"/>
        <end position="65"/>
    </location>
</feature>
<dbReference type="GO" id="GO:0016779">
    <property type="term" value="F:nucleotidyltransferase activity"/>
    <property type="evidence" value="ECO:0007669"/>
    <property type="project" value="InterPro"/>
</dbReference>
<feature type="compositionally biased region" description="Pro residues" evidence="1">
    <location>
        <begin position="134"/>
        <end position="147"/>
    </location>
</feature>
<dbReference type="SUPFAM" id="SSF81301">
    <property type="entry name" value="Nucleotidyltransferase"/>
    <property type="match status" value="1"/>
</dbReference>
<reference evidence="3 4" key="1">
    <citation type="submission" date="2015-07" db="EMBL/GenBank/DDBJ databases">
        <authorList>
            <person name="Noorani M."/>
        </authorList>
    </citation>
    <scope>NUCLEOTIDE SEQUENCE [LARGE SCALE GENOMIC DNA]</scope>
    <source>
        <strain evidence="4">ATCC 25104 / DSM 625 / JCM 10724 / NBRC 103206 / NCIMB 11243 / YT-1</strain>
    </source>
</reference>
<dbReference type="InterPro" id="IPR043519">
    <property type="entry name" value="NT_sf"/>
</dbReference>
<dbReference type="CDD" id="cd05403">
    <property type="entry name" value="NT_KNTase_like"/>
    <property type="match status" value="1"/>
</dbReference>
<dbReference type="InterPro" id="IPR002934">
    <property type="entry name" value="Polymerase_NTP_transf_dom"/>
</dbReference>
<sequence length="147" mass="16177">MPVRSLRSPVLRWPSREEVEEALKAWLARHPIPGLLALGYFGSYARGDHGVGSDLDLVLVVEVSELPPWQRAAPLPLEELPVPTEALVYTLPEWRGLAERSPRFARVLREETRWLLGPEVVVAPPGDGAAPQVDPLPLPHPPGPEEG</sequence>
<evidence type="ECO:0000256" key="1">
    <source>
        <dbReference type="SAM" id="MobiDB-lite"/>
    </source>
</evidence>
<evidence type="ECO:0000313" key="4">
    <source>
        <dbReference type="Proteomes" id="UP000037685"/>
    </source>
</evidence>
<gene>
    <name evidence="3" type="ORF">BVI061214_01341</name>
</gene>
<dbReference type="EMBL" id="LHCI01000106">
    <property type="protein sequence ID" value="KOX90153.1"/>
    <property type="molecule type" value="Genomic_DNA"/>
</dbReference>
<dbReference type="Pfam" id="PF01909">
    <property type="entry name" value="NTP_transf_2"/>
    <property type="match status" value="1"/>
</dbReference>
<evidence type="ECO:0000313" key="3">
    <source>
        <dbReference type="EMBL" id="KOX90153.1"/>
    </source>
</evidence>
<organism evidence="3 4">
    <name type="scientific">Thermus aquaticus</name>
    <dbReference type="NCBI Taxonomy" id="271"/>
    <lineage>
        <taxon>Bacteria</taxon>
        <taxon>Thermotogati</taxon>
        <taxon>Deinococcota</taxon>
        <taxon>Deinococci</taxon>
        <taxon>Thermales</taxon>
        <taxon>Thermaceae</taxon>
        <taxon>Thermus</taxon>
    </lineage>
</organism>
<dbReference type="Gene3D" id="3.30.460.10">
    <property type="entry name" value="Beta Polymerase, domain 2"/>
    <property type="match status" value="1"/>
</dbReference>
<comment type="caution">
    <text evidence="3">The sequence shown here is derived from an EMBL/GenBank/DDBJ whole genome shotgun (WGS) entry which is preliminary data.</text>
</comment>
<protein>
    <submittedName>
        <fullName evidence="3">Nucleotidyltransferase domain protein</fullName>
    </submittedName>
</protein>
<dbReference type="Proteomes" id="UP000037685">
    <property type="component" value="Unassembled WGS sequence"/>
</dbReference>
<accession>A0A0N0U871</accession>
<keyword evidence="3" id="KW-0808">Transferase</keyword>
<name>A0A0N0U871_THEAQ</name>
<dbReference type="AlphaFoldDB" id="A0A0N0U871"/>
<evidence type="ECO:0000259" key="2">
    <source>
        <dbReference type="Pfam" id="PF01909"/>
    </source>
</evidence>
<proteinExistence type="predicted"/>
<dbReference type="PATRIC" id="fig|271.14.peg.1414"/>
<feature type="region of interest" description="Disordered" evidence="1">
    <location>
        <begin position="124"/>
        <end position="147"/>
    </location>
</feature>